<organism evidence="3 4">
    <name type="scientific">Histidinibacterium lentulum</name>
    <dbReference type="NCBI Taxonomy" id="2480588"/>
    <lineage>
        <taxon>Bacteria</taxon>
        <taxon>Pseudomonadati</taxon>
        <taxon>Pseudomonadota</taxon>
        <taxon>Alphaproteobacteria</taxon>
        <taxon>Rhodobacterales</taxon>
        <taxon>Paracoccaceae</taxon>
        <taxon>Histidinibacterium</taxon>
    </lineage>
</organism>
<comment type="caution">
    <text evidence="3">The sequence shown here is derived from an EMBL/GenBank/DDBJ whole genome shotgun (WGS) entry which is preliminary data.</text>
</comment>
<feature type="signal peptide" evidence="2">
    <location>
        <begin position="1"/>
        <end position="23"/>
    </location>
</feature>
<protein>
    <submittedName>
        <fullName evidence="3">VCBS repeat-containing protein</fullName>
    </submittedName>
</protein>
<dbReference type="SUPFAM" id="SSF69318">
    <property type="entry name" value="Integrin alpha N-terminal domain"/>
    <property type="match status" value="1"/>
</dbReference>
<dbReference type="RefSeq" id="WP_123642793.1">
    <property type="nucleotide sequence ID" value="NZ_ML119086.1"/>
</dbReference>
<reference evidence="3 4" key="1">
    <citation type="submission" date="2018-10" db="EMBL/GenBank/DDBJ databases">
        <title>Histidinibacterium lentulum gen. nov., sp. nov., a marine bacterium from the culture broth of Picochlorum sp. 122.</title>
        <authorList>
            <person name="Wang G."/>
        </authorList>
    </citation>
    <scope>NUCLEOTIDE SEQUENCE [LARGE SCALE GENOMIC DNA]</scope>
    <source>
        <strain evidence="3 4">B17</strain>
    </source>
</reference>
<dbReference type="InterPro" id="IPR013517">
    <property type="entry name" value="FG-GAP"/>
</dbReference>
<dbReference type="AlphaFoldDB" id="A0A3N2QYG0"/>
<dbReference type="OrthoDB" id="58662at2"/>
<keyword evidence="1 2" id="KW-0732">Signal</keyword>
<dbReference type="EMBL" id="RDRB01000006">
    <property type="protein sequence ID" value="ROU00245.1"/>
    <property type="molecule type" value="Genomic_DNA"/>
</dbReference>
<dbReference type="Proteomes" id="UP000268016">
    <property type="component" value="Unassembled WGS sequence"/>
</dbReference>
<sequence>MRGGPVLWALTAVVWAGAAAAEAAPGVVAAEYLEPTDRYPHGVLGDDLEWGALRLVRGDGSAVVLRLPEARVFEDTAPRVEDVTGDGRAEVVVVESDAELGARLAIYDGAGDLLAATPHIGTRFRWLAPVGIADLDGDGHVEIAYVDRPHLAKVLRVWRVRGAGLEEVGSAGGLTNHRIGEADIGGGLRLCGGRVEMITASADWARVIATRLTADGRLESRDMGPHADRESLAAAMRC</sequence>
<gene>
    <name evidence="3" type="ORF">EAT49_13400</name>
</gene>
<feature type="chain" id="PRO_5018053374" evidence="2">
    <location>
        <begin position="24"/>
        <end position="238"/>
    </location>
</feature>
<keyword evidence="4" id="KW-1185">Reference proteome</keyword>
<evidence type="ECO:0000256" key="2">
    <source>
        <dbReference type="SAM" id="SignalP"/>
    </source>
</evidence>
<name>A0A3N2QYG0_9RHOB</name>
<accession>A0A3N2QYG0</accession>
<dbReference type="InterPro" id="IPR028994">
    <property type="entry name" value="Integrin_alpha_N"/>
</dbReference>
<evidence type="ECO:0000256" key="1">
    <source>
        <dbReference type="ARBA" id="ARBA00022729"/>
    </source>
</evidence>
<evidence type="ECO:0000313" key="4">
    <source>
        <dbReference type="Proteomes" id="UP000268016"/>
    </source>
</evidence>
<proteinExistence type="predicted"/>
<evidence type="ECO:0000313" key="3">
    <source>
        <dbReference type="EMBL" id="ROU00245.1"/>
    </source>
</evidence>
<dbReference type="Pfam" id="PF13517">
    <property type="entry name" value="FG-GAP_3"/>
    <property type="match status" value="1"/>
</dbReference>